<keyword evidence="2" id="KW-1185">Reference proteome</keyword>
<accession>M1CJW1</accession>
<dbReference type="InParanoid" id="M1CJW1"/>
<dbReference type="Proteomes" id="UP000011115">
    <property type="component" value="Unassembled WGS sequence"/>
</dbReference>
<sequence length="57" mass="6633">MECLTLKNRRIITRVEKYSTTKDIQLETLIGKIKERKEDFSFGKKQSITKLLSGDTV</sequence>
<reference evidence="2" key="1">
    <citation type="journal article" date="2011" name="Nature">
        <title>Genome sequence and analysis of the tuber crop potato.</title>
        <authorList>
            <consortium name="The Potato Genome Sequencing Consortium"/>
        </authorList>
    </citation>
    <scope>NUCLEOTIDE SEQUENCE [LARGE SCALE GENOMIC DNA]</scope>
    <source>
        <strain evidence="2">cv. DM1-3 516 R44</strain>
    </source>
</reference>
<dbReference type="PaxDb" id="4113-PGSC0003DMT400069062"/>
<organism evidence="1 2">
    <name type="scientific">Solanum tuberosum</name>
    <name type="common">Potato</name>
    <dbReference type="NCBI Taxonomy" id="4113"/>
    <lineage>
        <taxon>Eukaryota</taxon>
        <taxon>Viridiplantae</taxon>
        <taxon>Streptophyta</taxon>
        <taxon>Embryophyta</taxon>
        <taxon>Tracheophyta</taxon>
        <taxon>Spermatophyta</taxon>
        <taxon>Magnoliopsida</taxon>
        <taxon>eudicotyledons</taxon>
        <taxon>Gunneridae</taxon>
        <taxon>Pentapetalae</taxon>
        <taxon>asterids</taxon>
        <taxon>lamiids</taxon>
        <taxon>Solanales</taxon>
        <taxon>Solanaceae</taxon>
        <taxon>Solanoideae</taxon>
        <taxon>Solaneae</taxon>
        <taxon>Solanum</taxon>
    </lineage>
</organism>
<protein>
    <submittedName>
        <fullName evidence="1">Uncharacterized protein</fullName>
    </submittedName>
</protein>
<evidence type="ECO:0000313" key="2">
    <source>
        <dbReference type="Proteomes" id="UP000011115"/>
    </source>
</evidence>
<evidence type="ECO:0000313" key="1">
    <source>
        <dbReference type="EnsemblPlants" id="PGSC0003DMT400069062"/>
    </source>
</evidence>
<dbReference type="Gramene" id="PGSC0003DMT400069062">
    <property type="protein sequence ID" value="PGSC0003DMT400069062"/>
    <property type="gene ID" value="PGSC0003DMG400026864"/>
</dbReference>
<reference evidence="1" key="2">
    <citation type="submission" date="2015-06" db="UniProtKB">
        <authorList>
            <consortium name="EnsemblPlants"/>
        </authorList>
    </citation>
    <scope>IDENTIFICATION</scope>
    <source>
        <strain evidence="1">DM1-3 516 R44</strain>
    </source>
</reference>
<dbReference type="HOGENOM" id="CLU_3000184_0_0_1"/>
<name>M1CJW1_SOLTU</name>
<dbReference type="EnsemblPlants" id="PGSC0003DMT400069062">
    <property type="protein sequence ID" value="PGSC0003DMT400069062"/>
    <property type="gene ID" value="PGSC0003DMG400026864"/>
</dbReference>
<proteinExistence type="predicted"/>
<dbReference type="AlphaFoldDB" id="M1CJW1"/>